<dbReference type="CDD" id="cd16273">
    <property type="entry name" value="SNM1A-1C-like_MBL-fold"/>
    <property type="match status" value="1"/>
</dbReference>
<evidence type="ECO:0000256" key="3">
    <source>
        <dbReference type="ARBA" id="ARBA00022763"/>
    </source>
</evidence>
<dbReference type="AlphaFoldDB" id="F0XDQ8"/>
<dbReference type="STRING" id="655863.F0XDQ8"/>
<comment type="similarity">
    <text evidence="2">Belongs to the DNA repair metallo-beta-lactamase (DRMBL) family.</text>
</comment>
<dbReference type="InterPro" id="IPR011084">
    <property type="entry name" value="DRMBL"/>
</dbReference>
<evidence type="ECO:0000256" key="1">
    <source>
        <dbReference type="ARBA" id="ARBA00004123"/>
    </source>
</evidence>
<dbReference type="PANTHER" id="PTHR23240:SF6">
    <property type="entry name" value="DNA CROSS-LINK REPAIR 1A PROTEIN"/>
    <property type="match status" value="1"/>
</dbReference>
<feature type="domain" description="DNA repair metallo-beta-lactamase" evidence="7">
    <location>
        <begin position="676"/>
        <end position="823"/>
    </location>
</feature>
<feature type="region of interest" description="Disordered" evidence="6">
    <location>
        <begin position="52"/>
        <end position="76"/>
    </location>
</feature>
<accession>F0XDQ8</accession>
<feature type="compositionally biased region" description="Acidic residues" evidence="6">
    <location>
        <begin position="129"/>
        <end position="140"/>
    </location>
</feature>
<feature type="compositionally biased region" description="Basic and acidic residues" evidence="6">
    <location>
        <begin position="860"/>
        <end position="877"/>
    </location>
</feature>
<keyword evidence="9" id="KW-1185">Reference proteome</keyword>
<dbReference type="Proteomes" id="UP000007796">
    <property type="component" value="Unassembled WGS sequence"/>
</dbReference>
<dbReference type="GO" id="GO:0006303">
    <property type="term" value="P:double-strand break repair via nonhomologous end joining"/>
    <property type="evidence" value="ECO:0007669"/>
    <property type="project" value="TreeGrafter"/>
</dbReference>
<dbReference type="SUPFAM" id="SSF56281">
    <property type="entry name" value="Metallo-hydrolase/oxidoreductase"/>
    <property type="match status" value="1"/>
</dbReference>
<dbReference type="RefSeq" id="XP_014173453.1">
    <property type="nucleotide sequence ID" value="XM_014317978.1"/>
</dbReference>
<dbReference type="HOGENOM" id="CLU_005260_4_0_1"/>
<dbReference type="OrthoDB" id="262529at2759"/>
<feature type="region of interest" description="Disordered" evidence="6">
    <location>
        <begin position="192"/>
        <end position="226"/>
    </location>
</feature>
<sequence>MPAPVMAKAKAPARASPMGKNMKSPPFKRKSAPNGSILSFFKKEPLPEESMFVSGLPDCADSTPSSRGGDDKVFNVDEPAESNCEFSVSVKRQKLDAEQTVCMTSDVSEMTRQKGSTLSKPSQRGPFLDDSDSDEDESPEAEPVAGKEASVLENGKDQPEHLKRADSPVCPTGEDSFDALLQPLALAADADAKTETFGDDDFGDSLWDNLDEDDNFDGEEFRERRFMEEQGQLEAAEARDALSRDGGQSSVASCPICGTSLAGSTSSEATVHVNGCLDGLADETPPAAAKEQPEQEASSSNPEQKQQVSAFAARFNRMRPPRPGQANPITIDGSGVSGTSVAPMATSAFAKLMSSHAEDAAWATAVAHANSSRGRQSYERTCPFYKIMPGFFICVDAFRYGPVEGCRAYFLSHFHSDHYVGLTAKWSHGPIYCSKVTSSLVKTQLGTAAKWVVAIEYEQTVDVPGTGGVQVTMIPANHCPGSSLFLFTKTLPNGRTQRILHCGDFRACPAHVQHSLLRPETLDAVTGKTRQQKIDVCYLDTTYLNPRYSFPPQNDVIGACASLCAALDRSLRSGTDDEWDRLLGRPKNRSGGAGSFFVRGGAEPKPSPAAGVPASTTNALSILGKPAPKGSRLLVVCGTYSIGKERICVAIAQALGSKIYASPAKIRIMQQLDDPELAALMTSNPAEAQVHMQMLMEMRAETLATYHETYSAHFSRIVGFRPSGWNYRPSMANNETKARDGSSGAAVAAGAGLAPGSLTTTTLLHGAGWRTRFGMRDLLPQRGSTREAMCFGVPYSEHSSFRELALFVMALRIDKVVPTVNVGSEQSRRRMKAWLDRWMTERRKGGIVDVLSEANGSEQETARRDGRQLMWDGKDGKGGGAYW</sequence>
<dbReference type="eggNOG" id="KOG1361">
    <property type="taxonomic scope" value="Eukaryota"/>
</dbReference>
<dbReference type="InterPro" id="IPR036866">
    <property type="entry name" value="RibonucZ/Hydroxyglut_hydro"/>
</dbReference>
<keyword evidence="3" id="KW-0227">DNA damage</keyword>
<dbReference type="GO" id="GO:0035312">
    <property type="term" value="F:5'-3' DNA exonuclease activity"/>
    <property type="evidence" value="ECO:0007669"/>
    <property type="project" value="TreeGrafter"/>
</dbReference>
<comment type="subcellular location">
    <subcellularLocation>
        <location evidence="1">Nucleus</location>
    </subcellularLocation>
</comment>
<evidence type="ECO:0000256" key="4">
    <source>
        <dbReference type="ARBA" id="ARBA00023204"/>
    </source>
</evidence>
<protein>
    <submittedName>
        <fullName evidence="8">DNA repair protein pso2</fullName>
    </submittedName>
</protein>
<feature type="compositionally biased region" description="Polar residues" evidence="6">
    <location>
        <begin position="101"/>
        <end position="122"/>
    </location>
</feature>
<name>F0XDQ8_GROCL</name>
<evidence type="ECO:0000313" key="8">
    <source>
        <dbReference type="EMBL" id="EFX03971.1"/>
    </source>
</evidence>
<dbReference type="GO" id="GO:0003684">
    <property type="term" value="F:damaged DNA binding"/>
    <property type="evidence" value="ECO:0007669"/>
    <property type="project" value="TreeGrafter"/>
</dbReference>
<proteinExistence type="inferred from homology"/>
<dbReference type="Gene3D" id="3.40.50.12650">
    <property type="match status" value="1"/>
</dbReference>
<dbReference type="GO" id="GO:0005634">
    <property type="term" value="C:nucleus"/>
    <property type="evidence" value="ECO:0007669"/>
    <property type="project" value="UniProtKB-SubCell"/>
</dbReference>
<reference evidence="8 9" key="1">
    <citation type="journal article" date="2011" name="Proc. Natl. Acad. Sci. U.S.A.">
        <title>Genome and transcriptome analyses of the mountain pine beetle-fungal symbiont Grosmannia clavigera, a lodgepole pine pathogen.</title>
        <authorList>
            <person name="DiGuistini S."/>
            <person name="Wang Y."/>
            <person name="Liao N.Y."/>
            <person name="Taylor G."/>
            <person name="Tanguay P."/>
            <person name="Feau N."/>
            <person name="Henrissat B."/>
            <person name="Chan S.K."/>
            <person name="Hesse-Orce U."/>
            <person name="Alamouti S.M."/>
            <person name="Tsui C.K.M."/>
            <person name="Docking R.T."/>
            <person name="Levasseur A."/>
            <person name="Haridas S."/>
            <person name="Robertson G."/>
            <person name="Birol I."/>
            <person name="Holt R.A."/>
            <person name="Marra M.A."/>
            <person name="Hamelin R.C."/>
            <person name="Hirst M."/>
            <person name="Jones S.J.M."/>
            <person name="Bohlmann J."/>
            <person name="Breuil C."/>
        </authorList>
    </citation>
    <scope>NUCLEOTIDE SEQUENCE [LARGE SCALE GENOMIC DNA]</scope>
    <source>
        <strain evidence="9">kw1407 / UAMH 11150</strain>
    </source>
</reference>
<feature type="compositionally biased region" description="Basic and acidic residues" evidence="6">
    <location>
        <begin position="154"/>
        <end position="166"/>
    </location>
</feature>
<feature type="compositionally biased region" description="Low complexity" evidence="6">
    <location>
        <begin position="1"/>
        <end position="18"/>
    </location>
</feature>
<dbReference type="PANTHER" id="PTHR23240">
    <property type="entry name" value="DNA CROSS-LINK REPAIR PROTEIN PSO2/SNM1-RELATED"/>
    <property type="match status" value="1"/>
</dbReference>
<dbReference type="Gene3D" id="3.60.15.10">
    <property type="entry name" value="Ribonuclease Z/Hydroxyacylglutathione hydrolase-like"/>
    <property type="match status" value="1"/>
</dbReference>
<evidence type="ECO:0000256" key="6">
    <source>
        <dbReference type="SAM" id="MobiDB-lite"/>
    </source>
</evidence>
<dbReference type="Pfam" id="PF07522">
    <property type="entry name" value="DRMBL"/>
    <property type="match status" value="1"/>
</dbReference>
<feature type="region of interest" description="Disordered" evidence="6">
    <location>
        <begin position="100"/>
        <end position="176"/>
    </location>
</feature>
<gene>
    <name evidence="8" type="ORF">CMQ_899</name>
</gene>
<feature type="region of interest" description="Disordered" evidence="6">
    <location>
        <begin position="1"/>
        <end position="34"/>
    </location>
</feature>
<feature type="region of interest" description="Disordered" evidence="6">
    <location>
        <begin position="593"/>
        <end position="613"/>
    </location>
</feature>
<evidence type="ECO:0000256" key="2">
    <source>
        <dbReference type="ARBA" id="ARBA00010304"/>
    </source>
</evidence>
<keyword evidence="4" id="KW-0234">DNA repair</keyword>
<feature type="region of interest" description="Disordered" evidence="6">
    <location>
        <begin position="854"/>
        <end position="883"/>
    </location>
</feature>
<dbReference type="GeneID" id="25982028"/>
<dbReference type="EMBL" id="GL629765">
    <property type="protein sequence ID" value="EFX03971.1"/>
    <property type="molecule type" value="Genomic_DNA"/>
</dbReference>
<feature type="compositionally biased region" description="Acidic residues" evidence="6">
    <location>
        <begin position="197"/>
        <end position="218"/>
    </location>
</feature>
<dbReference type="GO" id="GO:0036297">
    <property type="term" value="P:interstrand cross-link repair"/>
    <property type="evidence" value="ECO:0007669"/>
    <property type="project" value="TreeGrafter"/>
</dbReference>
<keyword evidence="5" id="KW-0539">Nucleus</keyword>
<feature type="compositionally biased region" description="Low complexity" evidence="6">
    <location>
        <begin position="285"/>
        <end position="300"/>
    </location>
</feature>
<organism evidence="9">
    <name type="scientific">Grosmannia clavigera (strain kw1407 / UAMH 11150)</name>
    <name type="common">Blue stain fungus</name>
    <name type="synonym">Graphiocladiella clavigera</name>
    <dbReference type="NCBI Taxonomy" id="655863"/>
    <lineage>
        <taxon>Eukaryota</taxon>
        <taxon>Fungi</taxon>
        <taxon>Dikarya</taxon>
        <taxon>Ascomycota</taxon>
        <taxon>Pezizomycotina</taxon>
        <taxon>Sordariomycetes</taxon>
        <taxon>Sordariomycetidae</taxon>
        <taxon>Ophiostomatales</taxon>
        <taxon>Ophiostomataceae</taxon>
        <taxon>Leptographium</taxon>
    </lineage>
</organism>
<evidence type="ECO:0000313" key="9">
    <source>
        <dbReference type="Proteomes" id="UP000007796"/>
    </source>
</evidence>
<dbReference type="FunFam" id="3.60.15.10:FF:000038">
    <property type="entry name" value="DNA cross-link repair protein pso2/snm1"/>
    <property type="match status" value="1"/>
</dbReference>
<feature type="region of interest" description="Disordered" evidence="6">
    <location>
        <begin position="282"/>
        <end position="308"/>
    </location>
</feature>
<evidence type="ECO:0000256" key="5">
    <source>
        <dbReference type="ARBA" id="ARBA00023242"/>
    </source>
</evidence>
<dbReference type="InParanoid" id="F0XDQ8"/>
<evidence type="ECO:0000259" key="7">
    <source>
        <dbReference type="Pfam" id="PF07522"/>
    </source>
</evidence>
<dbReference type="FunCoup" id="F0XDQ8">
    <property type="interactions" value="184"/>
</dbReference>